<evidence type="ECO:0000313" key="3">
    <source>
        <dbReference type="Proteomes" id="UP000740926"/>
    </source>
</evidence>
<feature type="region of interest" description="Disordered" evidence="1">
    <location>
        <begin position="1"/>
        <end position="65"/>
    </location>
</feature>
<sequence length="113" mass="12015">MGIALQVGVAGGQEHADEAEANGQPVQGQHQPEGHQHQPRDHHQRGAPSDRAGGQRTRLGAFHMRVEPAGVVVVDYATCRRGQPPARGQHDQRPLGRQAAGGQPQRPPGGPQQ</sequence>
<keyword evidence="3" id="KW-1185">Reference proteome</keyword>
<feature type="compositionally biased region" description="Basic and acidic residues" evidence="1">
    <location>
        <begin position="32"/>
        <end position="41"/>
    </location>
</feature>
<feature type="region of interest" description="Disordered" evidence="1">
    <location>
        <begin position="81"/>
        <end position="113"/>
    </location>
</feature>
<protein>
    <submittedName>
        <fullName evidence="2">Uncharacterized protein</fullName>
    </submittedName>
</protein>
<proteinExistence type="predicted"/>
<reference evidence="2 3" key="1">
    <citation type="journal article" date="2020" name="Microb. Genom.">
        <title>Genetic diversity of clinical and environmental Mucorales isolates obtained from an investigation of mucormycosis cases among solid organ transplant recipients.</title>
        <authorList>
            <person name="Nguyen M.H."/>
            <person name="Kaul D."/>
            <person name="Muto C."/>
            <person name="Cheng S.J."/>
            <person name="Richter R.A."/>
            <person name="Bruno V.M."/>
            <person name="Liu G."/>
            <person name="Beyhan S."/>
            <person name="Sundermann A.J."/>
            <person name="Mounaud S."/>
            <person name="Pasculle A.W."/>
            <person name="Nierman W.C."/>
            <person name="Driscoll E."/>
            <person name="Cumbie R."/>
            <person name="Clancy C.J."/>
            <person name="Dupont C.L."/>
        </authorList>
    </citation>
    <scope>NUCLEOTIDE SEQUENCE [LARGE SCALE GENOMIC DNA]</scope>
    <source>
        <strain evidence="2 3">GL24</strain>
    </source>
</reference>
<dbReference type="EMBL" id="JAANIU010009408">
    <property type="protein sequence ID" value="KAG1533184.1"/>
    <property type="molecule type" value="Genomic_DNA"/>
</dbReference>
<evidence type="ECO:0000256" key="1">
    <source>
        <dbReference type="SAM" id="MobiDB-lite"/>
    </source>
</evidence>
<dbReference type="AlphaFoldDB" id="A0A9P6XW39"/>
<comment type="caution">
    <text evidence="2">The sequence shown here is derived from an EMBL/GenBank/DDBJ whole genome shotgun (WGS) entry which is preliminary data.</text>
</comment>
<evidence type="ECO:0000313" key="2">
    <source>
        <dbReference type="EMBL" id="KAG1533184.1"/>
    </source>
</evidence>
<accession>A0A9P6XW39</accession>
<name>A0A9P6XW39_9FUNG</name>
<gene>
    <name evidence="2" type="ORF">G6F50_015955</name>
</gene>
<dbReference type="Proteomes" id="UP000740926">
    <property type="component" value="Unassembled WGS sequence"/>
</dbReference>
<feature type="compositionally biased region" description="Low complexity" evidence="1">
    <location>
        <begin position="95"/>
        <end position="104"/>
    </location>
</feature>
<organism evidence="2 3">
    <name type="scientific">Rhizopus delemar</name>
    <dbReference type="NCBI Taxonomy" id="936053"/>
    <lineage>
        <taxon>Eukaryota</taxon>
        <taxon>Fungi</taxon>
        <taxon>Fungi incertae sedis</taxon>
        <taxon>Mucoromycota</taxon>
        <taxon>Mucoromycotina</taxon>
        <taxon>Mucoromycetes</taxon>
        <taxon>Mucorales</taxon>
        <taxon>Mucorineae</taxon>
        <taxon>Rhizopodaceae</taxon>
        <taxon>Rhizopus</taxon>
    </lineage>
</organism>